<evidence type="ECO:0000313" key="2">
    <source>
        <dbReference type="Proteomes" id="UP000767446"/>
    </source>
</evidence>
<name>A0A941GTC3_9CHRO</name>
<dbReference type="PANTHER" id="PTHR36395:SF1">
    <property type="entry name" value="RING-H2 ZINC FINGER PROTEIN"/>
    <property type="match status" value="1"/>
</dbReference>
<proteinExistence type="predicted"/>
<evidence type="ECO:0000313" key="1">
    <source>
        <dbReference type="EMBL" id="MBR8829489.1"/>
    </source>
</evidence>
<dbReference type="EMBL" id="JADQBC010000139">
    <property type="protein sequence ID" value="MBR8829489.1"/>
    <property type="molecule type" value="Genomic_DNA"/>
</dbReference>
<accession>A0A941GTC3</accession>
<reference evidence="1" key="1">
    <citation type="submission" date="2021-02" db="EMBL/GenBank/DDBJ databases">
        <title>Metagenome analyses of Stigonema ocellatum DSM 106950, Chlorogloea purpurea SAG 13.99 and Gomphosphaeria aponina DSM 107014.</title>
        <authorList>
            <person name="Marter P."/>
            <person name="Huang S."/>
        </authorList>
    </citation>
    <scope>NUCLEOTIDE SEQUENCE</scope>
    <source>
        <strain evidence="1">JP213</strain>
    </source>
</reference>
<dbReference type="InterPro" id="IPR015797">
    <property type="entry name" value="NUDIX_hydrolase-like_dom_sf"/>
</dbReference>
<protein>
    <submittedName>
        <fullName evidence="1">NUDIX domain-containing protein</fullName>
    </submittedName>
</protein>
<comment type="caution">
    <text evidence="1">The sequence shown here is derived from an EMBL/GenBank/DDBJ whole genome shotgun (WGS) entry which is preliminary data.</text>
</comment>
<gene>
    <name evidence="1" type="ORF">DSM107014_16605</name>
</gene>
<dbReference type="Proteomes" id="UP000767446">
    <property type="component" value="Unassembled WGS sequence"/>
</dbReference>
<organism evidence="1 2">
    <name type="scientific">Gomphosphaeria aponina SAG 52.96 = DSM 107014</name>
    <dbReference type="NCBI Taxonomy" id="1521640"/>
    <lineage>
        <taxon>Bacteria</taxon>
        <taxon>Bacillati</taxon>
        <taxon>Cyanobacteriota</taxon>
        <taxon>Cyanophyceae</taxon>
        <taxon>Oscillatoriophycideae</taxon>
        <taxon>Chroococcales</taxon>
        <taxon>Gomphosphaeriaceae</taxon>
        <taxon>Gomphosphaeria</taxon>
    </lineage>
</organism>
<sequence>MNIDDLKTLLLKYNIDLEKWSHTQGTKNIEDLKNEIDAGETILEIIDNQLVRVTRIASIKVKVKIGEKMFTLVEDQQIFFTGAVRKRGLSNLAEKIRRGETPEFAAYRALKEEIGLHTTKKFEQLEETAKNNHSPSYPGLNSVYKTFNYQITLNELDLEFMRFTEYQKKKGKITFFTLKPD</sequence>
<dbReference type="SUPFAM" id="SSF55811">
    <property type="entry name" value="Nudix"/>
    <property type="match status" value="1"/>
</dbReference>
<dbReference type="AlphaFoldDB" id="A0A941GTC3"/>
<dbReference type="PANTHER" id="PTHR36395">
    <property type="entry name" value="RING-H2 ZINC FINGER PROTEIN"/>
    <property type="match status" value="1"/>
</dbReference>